<proteinExistence type="predicted"/>
<feature type="region of interest" description="Disordered" evidence="1">
    <location>
        <begin position="1"/>
        <end position="213"/>
    </location>
</feature>
<dbReference type="InParanoid" id="A0A165K929"/>
<dbReference type="OrthoDB" id="10686250at2759"/>
<dbReference type="AlphaFoldDB" id="A0A165K929"/>
<feature type="region of interest" description="Disordered" evidence="1">
    <location>
        <begin position="949"/>
        <end position="1036"/>
    </location>
</feature>
<protein>
    <submittedName>
        <fullName evidence="3">Uncharacterized protein</fullName>
    </submittedName>
</protein>
<evidence type="ECO:0000256" key="1">
    <source>
        <dbReference type="SAM" id="MobiDB-lite"/>
    </source>
</evidence>
<evidence type="ECO:0000313" key="3">
    <source>
        <dbReference type="EMBL" id="KZV95983.1"/>
    </source>
</evidence>
<evidence type="ECO:0000256" key="2">
    <source>
        <dbReference type="SAM" id="Phobius"/>
    </source>
</evidence>
<name>A0A165K929_EXIGL</name>
<feature type="compositionally biased region" description="Low complexity" evidence="1">
    <location>
        <begin position="44"/>
        <end position="72"/>
    </location>
</feature>
<feature type="compositionally biased region" description="Low complexity" evidence="1">
    <location>
        <begin position="90"/>
        <end position="158"/>
    </location>
</feature>
<organism evidence="3 4">
    <name type="scientific">Exidia glandulosa HHB12029</name>
    <dbReference type="NCBI Taxonomy" id="1314781"/>
    <lineage>
        <taxon>Eukaryota</taxon>
        <taxon>Fungi</taxon>
        <taxon>Dikarya</taxon>
        <taxon>Basidiomycota</taxon>
        <taxon>Agaricomycotina</taxon>
        <taxon>Agaricomycetes</taxon>
        <taxon>Auriculariales</taxon>
        <taxon>Exidiaceae</taxon>
        <taxon>Exidia</taxon>
    </lineage>
</organism>
<dbReference type="EMBL" id="KV425948">
    <property type="protein sequence ID" value="KZV95983.1"/>
    <property type="molecule type" value="Genomic_DNA"/>
</dbReference>
<feature type="region of interest" description="Disordered" evidence="1">
    <location>
        <begin position="499"/>
        <end position="527"/>
    </location>
</feature>
<keyword evidence="4" id="KW-1185">Reference proteome</keyword>
<feature type="compositionally biased region" description="Low complexity" evidence="1">
    <location>
        <begin position="969"/>
        <end position="981"/>
    </location>
</feature>
<keyword evidence="2" id="KW-1133">Transmembrane helix</keyword>
<evidence type="ECO:0000313" key="4">
    <source>
        <dbReference type="Proteomes" id="UP000077266"/>
    </source>
</evidence>
<gene>
    <name evidence="3" type="ORF">EXIGLDRAFT_446259</name>
</gene>
<dbReference type="Proteomes" id="UP000077266">
    <property type="component" value="Unassembled WGS sequence"/>
</dbReference>
<accession>A0A165K929</accession>
<feature type="transmembrane region" description="Helical" evidence="2">
    <location>
        <begin position="633"/>
        <end position="655"/>
    </location>
</feature>
<reference evidence="3 4" key="1">
    <citation type="journal article" date="2016" name="Mol. Biol. Evol.">
        <title>Comparative Genomics of Early-Diverging Mushroom-Forming Fungi Provides Insights into the Origins of Lignocellulose Decay Capabilities.</title>
        <authorList>
            <person name="Nagy L.G."/>
            <person name="Riley R."/>
            <person name="Tritt A."/>
            <person name="Adam C."/>
            <person name="Daum C."/>
            <person name="Floudas D."/>
            <person name="Sun H."/>
            <person name="Yadav J.S."/>
            <person name="Pangilinan J."/>
            <person name="Larsson K.H."/>
            <person name="Matsuura K."/>
            <person name="Barry K."/>
            <person name="Labutti K."/>
            <person name="Kuo R."/>
            <person name="Ohm R.A."/>
            <person name="Bhattacharya S.S."/>
            <person name="Shirouzu T."/>
            <person name="Yoshinaga Y."/>
            <person name="Martin F.M."/>
            <person name="Grigoriev I.V."/>
            <person name="Hibbett D.S."/>
        </authorList>
    </citation>
    <scope>NUCLEOTIDE SEQUENCE [LARGE SCALE GENOMIC DNA]</scope>
    <source>
        <strain evidence="3 4">HHB12029</strain>
    </source>
</reference>
<feature type="region of interest" description="Disordered" evidence="1">
    <location>
        <begin position="724"/>
        <end position="744"/>
    </location>
</feature>
<feature type="compositionally biased region" description="Low complexity" evidence="1">
    <location>
        <begin position="177"/>
        <end position="211"/>
    </location>
</feature>
<feature type="compositionally biased region" description="Polar residues" evidence="1">
    <location>
        <begin position="1016"/>
        <end position="1036"/>
    </location>
</feature>
<feature type="compositionally biased region" description="Polar residues" evidence="1">
    <location>
        <begin position="282"/>
        <end position="304"/>
    </location>
</feature>
<keyword evidence="2" id="KW-0472">Membrane</keyword>
<feature type="compositionally biased region" description="Low complexity" evidence="1">
    <location>
        <begin position="249"/>
        <end position="281"/>
    </location>
</feature>
<sequence length="1036" mass="106508">MYSPAKRSTRRRRSTRATRYASSSSSSSVGSSTRSEDAFVDLESSTSATSSDSMATSTVSNSTASASSTVSETQEDVPTSTDTGGSAAPQTSSASLLQTTSSLEPSSSSSSSSPSLSSPSTTFSSSPSATSPGSAATPTRDSSQLGSMSSSSSSPTPSEYAVPPSTTSDHTRPVVLTTSTESSSMSLEPSRTSSTMTWTSMSTSASSTSSDSEFHAPAVIHLVSTASMFGESAASTSISRRPAHASALSTISAPSTRSTASSSTLSLSASPEPSSTSASGSRLSVESASVNQESASTTPSSEAIASSGMHSHSASSTSETLLFSFSDVPSTSSSLGSTTSTLSAESASSTFDLSRLQAAQALAMTDDASTTTGIGSPTDVVVSTDAVSTAPSTSETSLFSLSDLPTTSSYLDSTTSALAAESTSAVFDLSRLQAAQALAMTSDDASTTTGTSSSTYSVYSTSTGTVSTASTTGTTSTLSTSTGQLAILRLHASHTSYTASSTTSMTDSASESATTTSSASSTSSSSSIGPLLNIASLTGVLGSTIGSSTLSLQSATSNTGSTFAAVTSGIALADLSSTVPLIPTSTVVRQGLEQTVVGYTNSAGFTPTQTQSSTASSSPSATETAASQKPVQIFGAVMAGILGIAIIAAIGSFVVKRRHIGLAILCCCGGRKEAALEELGFGPDYDPFRAGFKEQDKQLAAKQRAAEEGEQTQDITDANAAHQSPAVTAYSPQVGGGSPNPGPTRAWAPLQPRKSILKRPNAAPYAGPGMQQQDGLAMWPRPLAMQPYATPRPEAEPDNYTPAPIRRSRLSLIRLDTRDITDEAHEHNEEQPPPLPNTILDYYRGGEDENVIRFAETEDPFADFAPASNSVKATSDANGDGDGPELAYMTPHLDVGNAKERPPFLTMLTQASSMYSDASHELPPVQVADTSMDSLKRAITDMSGFQVADDDEDERAVTRPAVLRTDTLDSQTSSTGSMSSDGSDDVDGREGVHLDVPGVRKVLRERRKKSLALRSRNPSLARSLSNLSTLQRNKDD</sequence>
<feature type="compositionally biased region" description="Basic residues" evidence="1">
    <location>
        <begin position="7"/>
        <end position="16"/>
    </location>
</feature>
<feature type="compositionally biased region" description="Low complexity" evidence="1">
    <location>
        <begin position="17"/>
        <end position="33"/>
    </location>
</feature>
<keyword evidence="2" id="KW-0812">Transmembrane</keyword>
<feature type="compositionally biased region" description="Basic residues" evidence="1">
    <location>
        <begin position="1001"/>
        <end position="1011"/>
    </location>
</feature>
<feature type="region of interest" description="Disordered" evidence="1">
    <location>
        <begin position="247"/>
        <end position="312"/>
    </location>
</feature>
<dbReference type="STRING" id="1314781.A0A165K929"/>